<comment type="caution">
    <text evidence="5">The sequence shown here is derived from an EMBL/GenBank/DDBJ whole genome shotgun (WGS) entry which is preliminary data.</text>
</comment>
<evidence type="ECO:0008006" key="7">
    <source>
        <dbReference type="Google" id="ProtNLM"/>
    </source>
</evidence>
<feature type="region of interest" description="Disordered" evidence="4">
    <location>
        <begin position="1220"/>
        <end position="1270"/>
    </location>
</feature>
<dbReference type="OrthoDB" id="342531at2759"/>
<proteinExistence type="inferred from homology"/>
<evidence type="ECO:0000256" key="1">
    <source>
        <dbReference type="ARBA" id="ARBA00004123"/>
    </source>
</evidence>
<dbReference type="PANTHER" id="PTHR13213:SF2">
    <property type="entry name" value="MYB-BINDING PROTEIN 1A"/>
    <property type="match status" value="1"/>
</dbReference>
<dbReference type="Pfam" id="PF04931">
    <property type="entry name" value="DNA_pol_phi"/>
    <property type="match status" value="1"/>
</dbReference>
<feature type="region of interest" description="Disordered" evidence="4">
    <location>
        <begin position="858"/>
        <end position="881"/>
    </location>
</feature>
<comment type="subcellular location">
    <subcellularLocation>
        <location evidence="1">Nucleus</location>
    </subcellularLocation>
</comment>
<evidence type="ECO:0000313" key="6">
    <source>
        <dbReference type="Proteomes" id="UP000620104"/>
    </source>
</evidence>
<feature type="compositionally biased region" description="Basic and acidic residues" evidence="4">
    <location>
        <begin position="100"/>
        <end position="112"/>
    </location>
</feature>
<name>A0A8H3TST3_9TREE</name>
<accession>A0A8H3TST3</accession>
<dbReference type="Proteomes" id="UP000620104">
    <property type="component" value="Unassembled WGS sequence"/>
</dbReference>
<dbReference type="SUPFAM" id="SSF48371">
    <property type="entry name" value="ARM repeat"/>
    <property type="match status" value="1"/>
</dbReference>
<evidence type="ECO:0000256" key="4">
    <source>
        <dbReference type="SAM" id="MobiDB-lite"/>
    </source>
</evidence>
<evidence type="ECO:0000313" key="5">
    <source>
        <dbReference type="EMBL" id="GHJ85594.1"/>
    </source>
</evidence>
<feature type="compositionally biased region" description="Acidic residues" evidence="4">
    <location>
        <begin position="801"/>
        <end position="838"/>
    </location>
</feature>
<evidence type="ECO:0000256" key="3">
    <source>
        <dbReference type="ARBA" id="ARBA00023242"/>
    </source>
</evidence>
<feature type="region of interest" description="Disordered" evidence="4">
    <location>
        <begin position="36"/>
        <end position="112"/>
    </location>
</feature>
<feature type="compositionally biased region" description="Basic residues" evidence="4">
    <location>
        <begin position="1255"/>
        <end position="1270"/>
    </location>
</feature>
<reference evidence="5" key="1">
    <citation type="submission" date="2020-07" db="EMBL/GenBank/DDBJ databases">
        <title>Draft Genome Sequence of a Deep-Sea Yeast, Naganishia (Cryptococcus) liquefaciens strain N6.</title>
        <authorList>
            <person name="Han Y.W."/>
            <person name="Kajitani R."/>
            <person name="Morimoto H."/>
            <person name="Parhat M."/>
            <person name="Tsubouchi H."/>
            <person name="Bakenova O."/>
            <person name="Ogata M."/>
            <person name="Argunhan B."/>
            <person name="Aoki R."/>
            <person name="Kajiwara S."/>
            <person name="Itoh T."/>
            <person name="Iwasaki H."/>
        </authorList>
    </citation>
    <scope>NUCLEOTIDE SEQUENCE</scope>
    <source>
        <strain evidence="5">N6</strain>
    </source>
</reference>
<feature type="compositionally biased region" description="Acidic residues" evidence="4">
    <location>
        <begin position="863"/>
        <end position="881"/>
    </location>
</feature>
<keyword evidence="3" id="KW-0539">Nucleus</keyword>
<dbReference type="GO" id="GO:0005730">
    <property type="term" value="C:nucleolus"/>
    <property type="evidence" value="ECO:0007669"/>
    <property type="project" value="InterPro"/>
</dbReference>
<evidence type="ECO:0000256" key="2">
    <source>
        <dbReference type="ARBA" id="ARBA00006809"/>
    </source>
</evidence>
<gene>
    <name evidence="5" type="ORF">NliqN6_1996</name>
</gene>
<comment type="similarity">
    <text evidence="2">Belongs to the MYBBP1A family.</text>
</comment>
<dbReference type="AlphaFoldDB" id="A0A8H3TST3"/>
<feature type="compositionally biased region" description="Basic and acidic residues" evidence="4">
    <location>
        <begin position="1224"/>
        <end position="1246"/>
    </location>
</feature>
<feature type="compositionally biased region" description="Acidic residues" evidence="4">
    <location>
        <begin position="66"/>
        <end position="94"/>
    </location>
</feature>
<dbReference type="GO" id="GO:0000182">
    <property type="term" value="F:rDNA binding"/>
    <property type="evidence" value="ECO:0007669"/>
    <property type="project" value="TreeGrafter"/>
</dbReference>
<dbReference type="InterPro" id="IPR007015">
    <property type="entry name" value="DNA_pol_V/MYBBP1A"/>
</dbReference>
<feature type="region of interest" description="Disordered" evidence="4">
    <location>
        <begin position="796"/>
        <end position="841"/>
    </location>
</feature>
<protein>
    <recommendedName>
        <fullName evidence="7">DNA polymerase V</fullName>
    </recommendedName>
</protein>
<organism evidence="5 6">
    <name type="scientific">Naganishia liquefaciens</name>
    <dbReference type="NCBI Taxonomy" id="104408"/>
    <lineage>
        <taxon>Eukaryota</taxon>
        <taxon>Fungi</taxon>
        <taxon>Dikarya</taxon>
        <taxon>Basidiomycota</taxon>
        <taxon>Agaricomycotina</taxon>
        <taxon>Tremellomycetes</taxon>
        <taxon>Filobasidiales</taxon>
        <taxon>Filobasidiaceae</taxon>
        <taxon>Naganishia</taxon>
    </lineage>
</organism>
<keyword evidence="6" id="KW-1185">Reference proteome</keyword>
<dbReference type="PANTHER" id="PTHR13213">
    <property type="entry name" value="MYB-BINDING PROTEIN 1A FAMILY MEMBER"/>
    <property type="match status" value="1"/>
</dbReference>
<dbReference type="GO" id="GO:0006355">
    <property type="term" value="P:regulation of DNA-templated transcription"/>
    <property type="evidence" value="ECO:0007669"/>
    <property type="project" value="InterPro"/>
</dbReference>
<dbReference type="InterPro" id="IPR016024">
    <property type="entry name" value="ARM-type_fold"/>
</dbReference>
<dbReference type="EMBL" id="BLZA01000013">
    <property type="protein sequence ID" value="GHJ85594.1"/>
    <property type="molecule type" value="Genomic_DNA"/>
</dbReference>
<sequence length="1270" mass="140713">MSTTNVLPLFWHLSSTDRSVRLDATESLISSLEDFQAKHVEPENPTNGDQMEVDHSNGSAARGGTDTDEEEESGDDDDNEDDESGVEVDASDDETNSRPLDPEQKELRRLDARFEKDNSEDVRYSIKRLVRGLTSSRESSRLGFAVALTELLTRITTLSPAHVISLIQRVSQTSKAMRGQEERDAYFGRLFGTLSIIDSRILFSSAATLTDFKTCIGELFTLGDKKSWLRESTWWTVIRAVRMLLKDDVTVEWKEAAIDGLITRVYGKPTSDAFTAKSHGAEWTQEKVALTLVLQSARPKLMWKALLAPTFKNGNLLSHANLPVLGKILKETNDAVDSSAQPNGAPSTGVNITTGSWKPQLHFVWEILLDAYFAQDGFAAIAEKTPFQDFFKAVVDDTLFSPSSTPQRKFWGFEIFSKVLPLLPKEDVPLIFSQNFMKCWMNHLSSEDRYLHKAALKLARELQEITKSNPLVGFTLISQLVGRNGSQNFDKLTKTKTVEGIMANLDASGVTSFATYLRNIAIGKDQGPEIDAAKTTASRTWVFDQLLALIKNPSVPKEDSWIASVLEFLMVNGLFIVTDSNSKSSCHSLHTKPRPAFDDKVAAECRNRFFAAIMEMTVQNRVVKGDDTKSQRITGTDASGKLWLSRCLEWLEVVEKDKSHATAVVDVDKEILKGRKHARATLARLHKEKTLSDDVAKGAEILISFALLQTYDDELKSYELLEDVQQCIESLLQPAASSSTKEAAPPALDLLVDVLLAYLDKASSDYKALATVIFTLVSSKATKSTIEHLVAQLEQVGGGYDSDEDEEDLEDGSDKDEDADMEEDSDGESDGDEDDDLANGDVDPEFRRKIAEALQVAGMANAGDEEQDGDEGDSEEDEDDADSIAMDDDQMLALDEKLAAIFKSQKTSKQDNNNTESVHFKLRVLDLVEAYMRKQSSNPLIFDFIPILLELAKGTGNKEQSLASKAAGILNKRFDKMVDIPIVTESEAAREILQIIHSAAITAPTKEFARVCSHCSIAVAKAVAQAPSETVSSENDPVLATYRETLKTFMTKKSTKLPESFLAEFLQRQPEQAWALREDLLRYAGKDSINAYHQLSAFTLLTHMAKQLANLIKNHSAEDVASFVRQTAASLYDALAYGVSSEGNWNANRIKEVIKSAIQIARYSHVVFTTPDSLAQAWDVERLRSIHVAIQDAERLKNTPSVLTLMKQFAMAIDPQVKAAQQSKKQEKQAARKRKLEEKTQQKATEDPVIEAPAKKAKTSAVKKSKKALA</sequence>